<dbReference type="GO" id="GO:0022857">
    <property type="term" value="F:transmembrane transporter activity"/>
    <property type="evidence" value="ECO:0007669"/>
    <property type="project" value="InterPro"/>
</dbReference>
<dbReference type="Proteomes" id="UP000811619">
    <property type="component" value="Unassembled WGS sequence"/>
</dbReference>
<dbReference type="Pfam" id="PF07690">
    <property type="entry name" value="MFS_1"/>
    <property type="match status" value="1"/>
</dbReference>
<feature type="transmembrane region" description="Helical" evidence="4">
    <location>
        <begin position="71"/>
        <end position="92"/>
    </location>
</feature>
<feature type="transmembrane region" description="Helical" evidence="4">
    <location>
        <begin position="197"/>
        <end position="217"/>
    </location>
</feature>
<feature type="transmembrane region" description="Helical" evidence="4">
    <location>
        <begin position="166"/>
        <end position="185"/>
    </location>
</feature>
<feature type="transmembrane region" description="Helical" evidence="4">
    <location>
        <begin position="405"/>
        <end position="425"/>
    </location>
</feature>
<protein>
    <submittedName>
        <fullName evidence="5">Uncharacterized protein</fullName>
    </submittedName>
</protein>
<evidence type="ECO:0000256" key="1">
    <source>
        <dbReference type="ARBA" id="ARBA00004429"/>
    </source>
</evidence>
<feature type="transmembrane region" description="Helical" evidence="4">
    <location>
        <begin position="316"/>
        <end position="334"/>
    </location>
</feature>
<dbReference type="Gene3D" id="1.20.1250.20">
    <property type="entry name" value="MFS general substrate transporter like domains"/>
    <property type="match status" value="2"/>
</dbReference>
<comment type="subcellular location">
    <subcellularLocation>
        <location evidence="1">Cell inner membrane</location>
        <topology evidence="1">Multi-pass membrane protein</topology>
    </subcellularLocation>
</comment>
<keyword evidence="4" id="KW-1133">Transmembrane helix</keyword>
<dbReference type="InterPro" id="IPR036259">
    <property type="entry name" value="MFS_trans_sf"/>
</dbReference>
<organism evidence="5 6">
    <name type="scientific">Claviceps africana</name>
    <dbReference type="NCBI Taxonomy" id="83212"/>
    <lineage>
        <taxon>Eukaryota</taxon>
        <taxon>Fungi</taxon>
        <taxon>Dikarya</taxon>
        <taxon>Ascomycota</taxon>
        <taxon>Pezizomycotina</taxon>
        <taxon>Sordariomycetes</taxon>
        <taxon>Hypocreomycetidae</taxon>
        <taxon>Hypocreales</taxon>
        <taxon>Clavicipitaceae</taxon>
        <taxon>Claviceps</taxon>
    </lineage>
</organism>
<feature type="transmembrane region" description="Helical" evidence="4">
    <location>
        <begin position="375"/>
        <end position="393"/>
    </location>
</feature>
<dbReference type="AlphaFoldDB" id="A0A8K0J3P9"/>
<dbReference type="SUPFAM" id="SSF103473">
    <property type="entry name" value="MFS general substrate transporter"/>
    <property type="match status" value="1"/>
</dbReference>
<feature type="transmembrane region" description="Helical" evidence="4">
    <location>
        <begin position="286"/>
        <end position="309"/>
    </location>
</feature>
<sequence length="480" mass="52631">MFLTEFARRHSLKADDDSRTRAARLTLRQSVYPMFLVTILFFLWGFSYGLLDTLNKHFQNILGINGTRSAGLQAAYFGAYPFASIGHAAWILKHFGYRAVFIWGLFLYALGALLAIPALKAASFGGFCACIFIVGNGLGSLETAANPYIAICGPPRYSEIRINFSQAFNAVGTVVAPILGSYVFFDFGDDRALANVQWVYLSIAVFVLLLATVFFFSDLPEITDADMEFQAEETHVGALAQQSFWKQWRLFHAAFAQFCYTGAQVSIAGFFINYAVNTRPGTSDPLAAKLFAGAQASFAAGRFAGLALMKFTRPRWVFFAFMSSVVIFLIPAVTQRGPRGISMLYLVMFFESVCFPTIVALGMRGLGRHTKRGSGWIVGGVVGGACIPPATGAAADYLEKKGYEFYYGLSMFVPLIFMVLSWGYAASINFIPAYRNVVDSMGDANIGIVFRGEDVDNKVSPVSNSEKTHGKHAHVISDKC</sequence>
<accession>A0A8K0J3P9</accession>
<feature type="transmembrane region" description="Helical" evidence="4">
    <location>
        <begin position="99"/>
        <end position="118"/>
    </location>
</feature>
<dbReference type="GO" id="GO:0005886">
    <property type="term" value="C:plasma membrane"/>
    <property type="evidence" value="ECO:0007669"/>
    <property type="project" value="UniProtKB-SubCell"/>
</dbReference>
<feature type="region of interest" description="Disordered" evidence="3">
    <location>
        <begin position="460"/>
        <end position="480"/>
    </location>
</feature>
<gene>
    <name evidence="5" type="ORF">E4U42_007578</name>
</gene>
<feature type="transmembrane region" description="Helical" evidence="4">
    <location>
        <begin position="31"/>
        <end position="51"/>
    </location>
</feature>
<dbReference type="EMBL" id="SRPY01000879">
    <property type="protein sequence ID" value="KAG5916612.1"/>
    <property type="molecule type" value="Genomic_DNA"/>
</dbReference>
<dbReference type="PANTHER" id="PTHR43702:SF3">
    <property type="entry name" value="PROTEIN TSGA"/>
    <property type="match status" value="1"/>
</dbReference>
<dbReference type="OrthoDB" id="546893at2759"/>
<evidence type="ECO:0000256" key="2">
    <source>
        <dbReference type="ARBA" id="ARBA00022475"/>
    </source>
</evidence>
<feature type="transmembrane region" description="Helical" evidence="4">
    <location>
        <begin position="124"/>
        <end position="145"/>
    </location>
</feature>
<comment type="caution">
    <text evidence="5">The sequence shown here is derived from an EMBL/GenBank/DDBJ whole genome shotgun (WGS) entry which is preliminary data.</text>
</comment>
<dbReference type="PANTHER" id="PTHR43702">
    <property type="entry name" value="L-FUCOSE-PROTON SYMPORTER"/>
    <property type="match status" value="1"/>
</dbReference>
<feature type="transmembrane region" description="Helical" evidence="4">
    <location>
        <begin position="250"/>
        <end position="274"/>
    </location>
</feature>
<feature type="transmembrane region" description="Helical" evidence="4">
    <location>
        <begin position="340"/>
        <end position="363"/>
    </location>
</feature>
<dbReference type="InterPro" id="IPR011701">
    <property type="entry name" value="MFS"/>
</dbReference>
<keyword evidence="4" id="KW-0812">Transmembrane</keyword>
<dbReference type="InterPro" id="IPR050375">
    <property type="entry name" value="MFS_TsgA-like"/>
</dbReference>
<proteinExistence type="predicted"/>
<keyword evidence="2" id="KW-1003">Cell membrane</keyword>
<keyword evidence="6" id="KW-1185">Reference proteome</keyword>
<keyword evidence="4" id="KW-0472">Membrane</keyword>
<evidence type="ECO:0000256" key="3">
    <source>
        <dbReference type="SAM" id="MobiDB-lite"/>
    </source>
</evidence>
<evidence type="ECO:0000313" key="5">
    <source>
        <dbReference type="EMBL" id="KAG5916612.1"/>
    </source>
</evidence>
<evidence type="ECO:0000313" key="6">
    <source>
        <dbReference type="Proteomes" id="UP000811619"/>
    </source>
</evidence>
<reference evidence="5" key="1">
    <citation type="journal article" date="2020" name="bioRxiv">
        <title>Whole genome comparisons of ergot fungi reveals the divergence and evolution of species within the genus Claviceps are the result of varying mechanisms driving genome evolution and host range expansion.</title>
        <authorList>
            <person name="Wyka S.A."/>
            <person name="Mondo S.J."/>
            <person name="Liu M."/>
            <person name="Dettman J."/>
            <person name="Nalam V."/>
            <person name="Broders K.D."/>
        </authorList>
    </citation>
    <scope>NUCLEOTIDE SEQUENCE</scope>
    <source>
        <strain evidence="5">CCC 489</strain>
    </source>
</reference>
<name>A0A8K0J3P9_9HYPO</name>
<evidence type="ECO:0000256" key="4">
    <source>
        <dbReference type="SAM" id="Phobius"/>
    </source>
</evidence>